<keyword evidence="5 11" id="KW-0812">Transmembrane</keyword>
<comment type="subcellular location">
    <subcellularLocation>
        <location evidence="1">Cell membrane</location>
        <topology evidence="1">Multi-pass membrane protein</topology>
    </subcellularLocation>
</comment>
<keyword evidence="3" id="KW-0813">Transport</keyword>
<proteinExistence type="predicted"/>
<keyword evidence="10" id="KW-0675">Receptor</keyword>
<feature type="transmembrane region" description="Helical" evidence="11">
    <location>
        <begin position="49"/>
        <end position="69"/>
    </location>
</feature>
<dbReference type="AlphaFoldDB" id="A0AAV7TYV7"/>
<keyword evidence="9 11" id="KW-0472">Membrane</keyword>
<feature type="transmembrane region" description="Helical" evidence="11">
    <location>
        <begin position="346"/>
        <end position="375"/>
    </location>
</feature>
<evidence type="ECO:0000256" key="3">
    <source>
        <dbReference type="ARBA" id="ARBA00022448"/>
    </source>
</evidence>
<evidence type="ECO:0000256" key="11">
    <source>
        <dbReference type="SAM" id="Phobius"/>
    </source>
</evidence>
<feature type="transmembrane region" description="Helical" evidence="11">
    <location>
        <begin position="199"/>
        <end position="218"/>
    </location>
</feature>
<gene>
    <name evidence="12" type="ORF">NDU88_006557</name>
</gene>
<dbReference type="Pfam" id="PF14752">
    <property type="entry name" value="RBP_receptor"/>
    <property type="match status" value="1"/>
</dbReference>
<feature type="transmembrane region" description="Helical" evidence="11">
    <location>
        <begin position="99"/>
        <end position="117"/>
    </location>
</feature>
<evidence type="ECO:0000256" key="1">
    <source>
        <dbReference type="ARBA" id="ARBA00004651"/>
    </source>
</evidence>
<evidence type="ECO:0000313" key="12">
    <source>
        <dbReference type="EMBL" id="KAJ1181349.1"/>
    </source>
</evidence>
<dbReference type="GO" id="GO:0071939">
    <property type="term" value="P:vitamin A import into cell"/>
    <property type="evidence" value="ECO:0007669"/>
    <property type="project" value="TreeGrafter"/>
</dbReference>
<feature type="transmembrane region" description="Helical" evidence="11">
    <location>
        <begin position="137"/>
        <end position="154"/>
    </location>
</feature>
<dbReference type="PANTHER" id="PTHR21444">
    <property type="entry name" value="COILED-COIL DOMAIN-CONTAINING PROTEIN 180"/>
    <property type="match status" value="1"/>
</dbReference>
<dbReference type="GO" id="GO:0038023">
    <property type="term" value="F:signaling receptor activity"/>
    <property type="evidence" value="ECO:0007669"/>
    <property type="project" value="InterPro"/>
</dbReference>
<dbReference type="GO" id="GO:0019841">
    <property type="term" value="F:retinol binding"/>
    <property type="evidence" value="ECO:0007669"/>
    <property type="project" value="UniProtKB-KW"/>
</dbReference>
<evidence type="ECO:0000256" key="8">
    <source>
        <dbReference type="ARBA" id="ARBA00023072"/>
    </source>
</evidence>
<evidence type="ECO:0000256" key="10">
    <source>
        <dbReference type="ARBA" id="ARBA00023170"/>
    </source>
</evidence>
<dbReference type="Proteomes" id="UP001066276">
    <property type="component" value="Chromosome 3_2"/>
</dbReference>
<keyword evidence="13" id="KW-1185">Reference proteome</keyword>
<dbReference type="InterPro" id="IPR026612">
    <property type="entry name" value="STRA6-like"/>
</dbReference>
<evidence type="ECO:0000256" key="2">
    <source>
        <dbReference type="ARBA" id="ARBA00014411"/>
    </source>
</evidence>
<organism evidence="12 13">
    <name type="scientific">Pleurodeles waltl</name>
    <name type="common">Iberian ribbed newt</name>
    <dbReference type="NCBI Taxonomy" id="8319"/>
    <lineage>
        <taxon>Eukaryota</taxon>
        <taxon>Metazoa</taxon>
        <taxon>Chordata</taxon>
        <taxon>Craniata</taxon>
        <taxon>Vertebrata</taxon>
        <taxon>Euteleostomi</taxon>
        <taxon>Amphibia</taxon>
        <taxon>Batrachia</taxon>
        <taxon>Caudata</taxon>
        <taxon>Salamandroidea</taxon>
        <taxon>Salamandridae</taxon>
        <taxon>Pleurodelinae</taxon>
        <taxon>Pleurodeles</taxon>
    </lineage>
</organism>
<keyword evidence="4" id="KW-1003">Cell membrane</keyword>
<feature type="transmembrane region" description="Helical" evidence="11">
    <location>
        <begin position="285"/>
        <end position="308"/>
    </location>
</feature>
<feature type="transmembrane region" description="Helical" evidence="11">
    <location>
        <begin position="460"/>
        <end position="483"/>
    </location>
</feature>
<evidence type="ECO:0000256" key="5">
    <source>
        <dbReference type="ARBA" id="ARBA00022692"/>
    </source>
</evidence>
<protein>
    <recommendedName>
        <fullName evidence="2">Receptor for retinol uptake STRA6</fullName>
    </recommendedName>
</protein>
<keyword evidence="7 11" id="KW-1133">Transmembrane helix</keyword>
<reference evidence="12" key="1">
    <citation type="journal article" date="2022" name="bioRxiv">
        <title>Sequencing and chromosome-scale assembly of the giantPleurodeles waltlgenome.</title>
        <authorList>
            <person name="Brown T."/>
            <person name="Elewa A."/>
            <person name="Iarovenko S."/>
            <person name="Subramanian E."/>
            <person name="Araus A.J."/>
            <person name="Petzold A."/>
            <person name="Susuki M."/>
            <person name="Suzuki K.-i.T."/>
            <person name="Hayashi T."/>
            <person name="Toyoda A."/>
            <person name="Oliveira C."/>
            <person name="Osipova E."/>
            <person name="Leigh N.D."/>
            <person name="Simon A."/>
            <person name="Yun M.H."/>
        </authorList>
    </citation>
    <scope>NUCLEOTIDE SEQUENCE</scope>
    <source>
        <strain evidence="12">20211129_DDA</strain>
        <tissue evidence="12">Liver</tissue>
    </source>
</reference>
<sequence length="656" mass="74512">MSVDGSEPANWSVEEEKNYDDWYLDEPAAPTKPAHEIILPCDPTVPDQLYHLILAPLSLAVLLTLSVLVKRRRLCKGWFNGVPGLLSPVNFLGQDGQKAGAAAVFGVLFCSLCRLVLDPNPLPFLTDSSLQYREYWKILALLYYPTLYYPLLACMSVRHGAGYFLGGILSWLHCGILIWQKAQCPEAPKFHRYYSLLSALPQIACFLLLSLLYPAWLLKKCKEDKKSKCDEVTESSYCLEYLQTLLKKKKKSSSQLNDCFPSQSWSSLNSYLYSPQQGFHLPLKLILSSTVGGICLYQVALLLLVVFLPTVQKIRAAIDMDAVLMLAGFGINFTQDREEAIILLKYYLWALEVCYVSALVLSCALTVCMLVRSLVLHRSNLKALYRGATSEVFLHDQRLRPSRSAIFCWMSFTSYQAALTCIGLLLQQLVFFICNIVITFLVIIPVVYGKNLLLFKILKTMWPFWVMVLLALILQHLCARFAFLQMSSTTRELNNRRALYMLTYLLFPINMLMGFLMGVWRIVISALFNIIHMCRLDISLLHRSVETFDPGYRIYYHFLKIEVSQSHPMMRTFCFLLMQPSTLGRPARTKNGDVEEGIQLMQSKTPLTKGVNSRQSRTRWWLAYTLLNNPSLAALRTARLVAVTPAPNGTPVMSPS</sequence>
<evidence type="ECO:0000313" key="13">
    <source>
        <dbReference type="Proteomes" id="UP001066276"/>
    </source>
</evidence>
<evidence type="ECO:0000256" key="4">
    <source>
        <dbReference type="ARBA" id="ARBA00022475"/>
    </source>
</evidence>
<dbReference type="GO" id="GO:0005886">
    <property type="term" value="C:plasma membrane"/>
    <property type="evidence" value="ECO:0007669"/>
    <property type="project" value="UniProtKB-SubCell"/>
</dbReference>
<feature type="transmembrane region" description="Helical" evidence="11">
    <location>
        <begin position="504"/>
        <end position="528"/>
    </location>
</feature>
<dbReference type="GO" id="GO:0034632">
    <property type="term" value="F:retinol transmembrane transporter activity"/>
    <property type="evidence" value="ECO:0007669"/>
    <property type="project" value="InterPro"/>
</dbReference>
<dbReference type="EMBL" id="JANPWB010000006">
    <property type="protein sequence ID" value="KAJ1181349.1"/>
    <property type="molecule type" value="Genomic_DNA"/>
</dbReference>
<accession>A0AAV7TYV7</accession>
<feature type="transmembrane region" description="Helical" evidence="11">
    <location>
        <begin position="161"/>
        <end position="179"/>
    </location>
</feature>
<dbReference type="GO" id="GO:0016918">
    <property type="term" value="F:retinal binding"/>
    <property type="evidence" value="ECO:0007669"/>
    <property type="project" value="UniProtKB-KW"/>
</dbReference>
<evidence type="ECO:0000256" key="6">
    <source>
        <dbReference type="ARBA" id="ARBA00022893"/>
    </source>
</evidence>
<evidence type="ECO:0000256" key="7">
    <source>
        <dbReference type="ARBA" id="ARBA00022989"/>
    </source>
</evidence>
<evidence type="ECO:0000256" key="9">
    <source>
        <dbReference type="ARBA" id="ARBA00023136"/>
    </source>
</evidence>
<keyword evidence="8" id="KW-0683">Retinol-binding</keyword>
<dbReference type="PANTHER" id="PTHR21444:SF16">
    <property type="entry name" value="RECEPTOR FOR RETINOL UPTAKE STRA6"/>
    <property type="match status" value="1"/>
</dbReference>
<name>A0AAV7TYV7_PLEWA</name>
<comment type="caution">
    <text evidence="12">The sequence shown here is derived from an EMBL/GenBank/DDBJ whole genome shotgun (WGS) entry which is preliminary data.</text>
</comment>
<feature type="transmembrane region" description="Helical" evidence="11">
    <location>
        <begin position="429"/>
        <end position="448"/>
    </location>
</feature>
<keyword evidence="6" id="KW-0845">Vitamin A</keyword>